<dbReference type="AlphaFoldDB" id="A0A1P8JSL5"/>
<reference evidence="4 5" key="1">
    <citation type="submission" date="2017-01" db="EMBL/GenBank/DDBJ databases">
        <authorList>
            <person name="Mah S.A."/>
            <person name="Swanson W.J."/>
            <person name="Moy G.W."/>
            <person name="Vacquier V.D."/>
        </authorList>
    </citation>
    <scope>NUCLEOTIDE SEQUENCE [LARGE SCALE GENOMIC DNA]</scope>
    <source>
        <strain evidence="4 5">DCY110</strain>
    </source>
</reference>
<evidence type="ECO:0000256" key="1">
    <source>
        <dbReference type="SAM" id="SignalP"/>
    </source>
</evidence>
<dbReference type="Proteomes" id="UP000186609">
    <property type="component" value="Chromosome"/>
</dbReference>
<feature type="signal peptide" evidence="1">
    <location>
        <begin position="1"/>
        <end position="26"/>
    </location>
</feature>
<evidence type="ECO:0008006" key="6">
    <source>
        <dbReference type="Google" id="ProtNLM"/>
    </source>
</evidence>
<keyword evidence="1" id="KW-0732">Signal</keyword>
<dbReference type="Pfam" id="PF14302">
    <property type="entry name" value="DUF4377"/>
    <property type="match status" value="1"/>
</dbReference>
<dbReference type="PANTHER" id="PTHR35535">
    <property type="entry name" value="HEAT SHOCK PROTEIN HSLJ"/>
    <property type="match status" value="1"/>
</dbReference>
<feature type="chain" id="PRO_5012049195" description="DUF4377 domain-containing protein" evidence="1">
    <location>
        <begin position="27"/>
        <end position="284"/>
    </location>
</feature>
<dbReference type="Pfam" id="PF03724">
    <property type="entry name" value="META"/>
    <property type="match status" value="1"/>
</dbReference>
<feature type="domain" description="DUF4377" evidence="3">
    <location>
        <begin position="192"/>
        <end position="278"/>
    </location>
</feature>
<feature type="domain" description="DUF306" evidence="2">
    <location>
        <begin position="54"/>
        <end position="170"/>
    </location>
</feature>
<name>A0A1P8JSL5_9BURK</name>
<dbReference type="EMBL" id="CP019236">
    <property type="protein sequence ID" value="APW36752.1"/>
    <property type="molecule type" value="Genomic_DNA"/>
</dbReference>
<sequence>MNRSLTGRWRLIPAAGLLAVSLLACAAGPKPSSPASGAAMTSPPATSADWMPLLQAQRWRLESATDATGRPIAALAPRADRPLLLSFEPEGRLGVRGGCNQMSGAYTVSDGGALAVSQLMSTRMACAPALMQVDATLSSLLAQPVQLALVAASAAEAPKLRLTTANQTALVFVGQPTSETRYGGPATLVFMEVAARQVACSHPLIPNARCLQVRERSYDAQGRSTGTPGPWQPLYGEIEGYTHTEGVRNVLRVKRFQRAGPVPADASATVLVLDLVVETEATPS</sequence>
<evidence type="ECO:0000313" key="5">
    <source>
        <dbReference type="Proteomes" id="UP000186609"/>
    </source>
</evidence>
<dbReference type="InterPro" id="IPR053147">
    <property type="entry name" value="Hsp_HslJ-like"/>
</dbReference>
<keyword evidence="5" id="KW-1185">Reference proteome</keyword>
<evidence type="ECO:0000259" key="3">
    <source>
        <dbReference type="Pfam" id="PF14302"/>
    </source>
</evidence>
<dbReference type="PROSITE" id="PS51257">
    <property type="entry name" value="PROKAR_LIPOPROTEIN"/>
    <property type="match status" value="1"/>
</dbReference>
<protein>
    <recommendedName>
        <fullName evidence="6">DUF4377 domain-containing protein</fullName>
    </recommendedName>
</protein>
<dbReference type="InterPro" id="IPR038670">
    <property type="entry name" value="HslJ-like_sf"/>
</dbReference>
<dbReference type="InterPro" id="IPR005184">
    <property type="entry name" value="DUF306_Meta_HslJ"/>
</dbReference>
<accession>A0A1P8JSL5</accession>
<dbReference type="KEGG" id="rhy:RD110_05725"/>
<dbReference type="PANTHER" id="PTHR35535:SF1">
    <property type="entry name" value="HEAT SHOCK PROTEIN HSLJ"/>
    <property type="match status" value="1"/>
</dbReference>
<gene>
    <name evidence="4" type="ORF">RD110_05725</name>
</gene>
<organism evidence="4 5">
    <name type="scientific">Rhodoferax koreensis</name>
    <dbReference type="NCBI Taxonomy" id="1842727"/>
    <lineage>
        <taxon>Bacteria</taxon>
        <taxon>Pseudomonadati</taxon>
        <taxon>Pseudomonadota</taxon>
        <taxon>Betaproteobacteria</taxon>
        <taxon>Burkholderiales</taxon>
        <taxon>Comamonadaceae</taxon>
        <taxon>Rhodoferax</taxon>
    </lineage>
</organism>
<evidence type="ECO:0000313" key="4">
    <source>
        <dbReference type="EMBL" id="APW36752.1"/>
    </source>
</evidence>
<proteinExistence type="predicted"/>
<dbReference type="Gene3D" id="2.40.128.270">
    <property type="match status" value="1"/>
</dbReference>
<dbReference type="STRING" id="1842727.RD110_05725"/>
<dbReference type="InterPro" id="IPR025485">
    <property type="entry name" value="DUF4377"/>
</dbReference>
<evidence type="ECO:0000259" key="2">
    <source>
        <dbReference type="Pfam" id="PF03724"/>
    </source>
</evidence>